<dbReference type="RefSeq" id="WP_101831022.1">
    <property type="nucleotide sequence ID" value="NZ_FZMO01000080.1"/>
</dbReference>
<dbReference type="EMBL" id="FZMO01000080">
    <property type="protein sequence ID" value="SNQ47119.1"/>
    <property type="molecule type" value="Genomic_DNA"/>
</dbReference>
<sequence length="284" mass="29894">MTADDAPGRAQPQTPPRCSARVLRLPKNPIDPIEDGAALSERTGRFAVADGASAGRDVHLWAQALVRAYIREPPPGQASDADLRDWFLAVATQHAATLPAAVGPSWLDEGPGAVTSAYATFLGLQLVFDEHGDAQGGASWQAIAVGDCCLLKVASAGEVTSFPLTDPDQFSDTPSLLPGQPDLLAAAMDATTVQRSSGPLAAGDTLLLATDAVARWLLTLAREPDGLRQVIRTPRDDLRTHLAAQRTVGAVDKDDLTLLTIRLHPAPAPPQPPCSLARTFPSRS</sequence>
<protein>
    <submittedName>
        <fullName evidence="2">Uncharacterized protein</fullName>
    </submittedName>
</protein>
<dbReference type="Proteomes" id="UP000234331">
    <property type="component" value="Unassembled WGS sequence"/>
</dbReference>
<accession>A0A2I2KN96</accession>
<evidence type="ECO:0000256" key="1">
    <source>
        <dbReference type="SAM" id="MobiDB-lite"/>
    </source>
</evidence>
<dbReference type="AlphaFoldDB" id="A0A2I2KN96"/>
<dbReference type="OrthoDB" id="5380902at2"/>
<feature type="region of interest" description="Disordered" evidence="1">
    <location>
        <begin position="1"/>
        <end position="20"/>
    </location>
</feature>
<evidence type="ECO:0000313" key="2">
    <source>
        <dbReference type="EMBL" id="SNQ47119.1"/>
    </source>
</evidence>
<keyword evidence="3" id="KW-1185">Reference proteome</keyword>
<organism evidence="2 3">
    <name type="scientific">Frankia canadensis</name>
    <dbReference type="NCBI Taxonomy" id="1836972"/>
    <lineage>
        <taxon>Bacteria</taxon>
        <taxon>Bacillati</taxon>
        <taxon>Actinomycetota</taxon>
        <taxon>Actinomycetes</taxon>
        <taxon>Frankiales</taxon>
        <taxon>Frankiaceae</taxon>
        <taxon>Frankia</taxon>
    </lineage>
</organism>
<reference evidence="2 3" key="1">
    <citation type="submission" date="2017-06" db="EMBL/GenBank/DDBJ databases">
        <authorList>
            <person name="Kim H.J."/>
            <person name="Triplett B.A."/>
        </authorList>
    </citation>
    <scope>NUCLEOTIDE SEQUENCE [LARGE SCALE GENOMIC DNA]</scope>
    <source>
        <strain evidence="2">FRACA_ARgP5</strain>
    </source>
</reference>
<evidence type="ECO:0000313" key="3">
    <source>
        <dbReference type="Proteomes" id="UP000234331"/>
    </source>
</evidence>
<gene>
    <name evidence="2" type="ORF">FRACA_1700011</name>
</gene>
<name>A0A2I2KN96_9ACTN</name>
<proteinExistence type="predicted"/>